<gene>
    <name evidence="2" type="ORF">FHX78_114611</name>
</gene>
<proteinExistence type="predicted"/>
<dbReference type="OrthoDB" id="4327547at2"/>
<comment type="caution">
    <text evidence="2">The sequence shown here is derived from an EMBL/GenBank/DDBJ whole genome shotgun (WGS) entry which is preliminary data.</text>
</comment>
<dbReference type="EMBL" id="VIWV01000001">
    <property type="protein sequence ID" value="TWF87598.1"/>
    <property type="molecule type" value="Genomic_DNA"/>
</dbReference>
<organism evidence="2 3">
    <name type="scientific">Streptomyces capillispiralis</name>
    <dbReference type="NCBI Taxonomy" id="68182"/>
    <lineage>
        <taxon>Bacteria</taxon>
        <taxon>Bacillati</taxon>
        <taxon>Actinomycetota</taxon>
        <taxon>Actinomycetes</taxon>
        <taxon>Kitasatosporales</taxon>
        <taxon>Streptomycetaceae</taxon>
        <taxon>Streptomyces</taxon>
    </lineage>
</organism>
<dbReference type="RefSeq" id="WP_145869346.1">
    <property type="nucleotide sequence ID" value="NZ_BNCE01000011.1"/>
</dbReference>
<reference evidence="2 3" key="1">
    <citation type="submission" date="2019-06" db="EMBL/GenBank/DDBJ databases">
        <title>Sequencing the genomes of 1000 actinobacteria strains.</title>
        <authorList>
            <person name="Klenk H.-P."/>
        </authorList>
    </citation>
    <scope>NUCLEOTIDE SEQUENCE [LARGE SCALE GENOMIC DNA]</scope>
    <source>
        <strain evidence="2 3">DSM 41695</strain>
    </source>
</reference>
<keyword evidence="3" id="KW-1185">Reference proteome</keyword>
<evidence type="ECO:0000313" key="3">
    <source>
        <dbReference type="Proteomes" id="UP000316603"/>
    </source>
</evidence>
<keyword evidence="1" id="KW-0812">Transmembrane</keyword>
<evidence type="ECO:0008006" key="4">
    <source>
        <dbReference type="Google" id="ProtNLM"/>
    </source>
</evidence>
<dbReference type="Proteomes" id="UP000316603">
    <property type="component" value="Unassembled WGS sequence"/>
</dbReference>
<name>A0A561TKF3_9ACTN</name>
<protein>
    <recommendedName>
        <fullName evidence="4">YcxB-like protein</fullName>
    </recommendedName>
</protein>
<dbReference type="AlphaFoldDB" id="A0A561TKF3"/>
<sequence length="176" mass="19539">MVHQGRDIIQDSGTEAVELVYRPTRADVLQGIRVRERVRGVAPARWIFVVLFAGFAAFTALGGVDAAVLTALSLLTAVLIGATPRIQANQVFRAVSWQGEYRVTVTDAGITVETGHTTLVQRWTLFRGYRETSEHVVLLSRDPGILVVEVEPKRGLRGEEDLDRLRTLLDRHVARV</sequence>
<feature type="transmembrane region" description="Helical" evidence="1">
    <location>
        <begin position="42"/>
        <end position="60"/>
    </location>
</feature>
<accession>A0A561TKF3</accession>
<keyword evidence="1" id="KW-0472">Membrane</keyword>
<keyword evidence="1" id="KW-1133">Transmembrane helix</keyword>
<evidence type="ECO:0000313" key="2">
    <source>
        <dbReference type="EMBL" id="TWF87598.1"/>
    </source>
</evidence>
<evidence type="ECO:0000256" key="1">
    <source>
        <dbReference type="SAM" id="Phobius"/>
    </source>
</evidence>